<dbReference type="CDD" id="cd00030">
    <property type="entry name" value="C2"/>
    <property type="match status" value="1"/>
</dbReference>
<dbReference type="Gene3D" id="2.60.40.150">
    <property type="entry name" value="C2 domain"/>
    <property type="match status" value="1"/>
</dbReference>
<comment type="caution">
    <text evidence="4">The sequence shown here is derived from an EMBL/GenBank/DDBJ whole genome shotgun (WGS) entry which is preliminary data.</text>
</comment>
<evidence type="ECO:0000313" key="4">
    <source>
        <dbReference type="EMBL" id="KAG2863048.1"/>
    </source>
</evidence>
<evidence type="ECO:0000256" key="1">
    <source>
        <dbReference type="ARBA" id="ARBA00022723"/>
    </source>
</evidence>
<name>A0A8T0ZJE7_9STRA</name>
<dbReference type="Proteomes" id="UP000735874">
    <property type="component" value="Unassembled WGS sequence"/>
</dbReference>
<dbReference type="EMBL" id="RCMG01000113">
    <property type="protein sequence ID" value="KAG2863048.1"/>
    <property type="molecule type" value="Genomic_DNA"/>
</dbReference>
<dbReference type="EMBL" id="RCMI01000098">
    <property type="protein sequence ID" value="KAG2935135.1"/>
    <property type="molecule type" value="Genomic_DNA"/>
</dbReference>
<dbReference type="GO" id="GO:0046872">
    <property type="term" value="F:metal ion binding"/>
    <property type="evidence" value="ECO:0007669"/>
    <property type="project" value="UniProtKB-KW"/>
</dbReference>
<evidence type="ECO:0000313" key="6">
    <source>
        <dbReference type="Proteomes" id="UP000735874"/>
    </source>
</evidence>
<dbReference type="SMART" id="SM00239">
    <property type="entry name" value="C2"/>
    <property type="match status" value="1"/>
</dbReference>
<organism evidence="4 6">
    <name type="scientific">Phytophthora cactorum</name>
    <dbReference type="NCBI Taxonomy" id="29920"/>
    <lineage>
        <taxon>Eukaryota</taxon>
        <taxon>Sar</taxon>
        <taxon>Stramenopiles</taxon>
        <taxon>Oomycota</taxon>
        <taxon>Peronosporomycetes</taxon>
        <taxon>Peronosporales</taxon>
        <taxon>Peronosporaceae</taxon>
        <taxon>Phytophthora</taxon>
    </lineage>
</organism>
<dbReference type="Proteomes" id="UP000774804">
    <property type="component" value="Unassembled WGS sequence"/>
</dbReference>
<feature type="domain" description="C2" evidence="3">
    <location>
        <begin position="40"/>
        <end position="158"/>
    </location>
</feature>
<dbReference type="Pfam" id="PF00168">
    <property type="entry name" value="C2"/>
    <property type="match status" value="1"/>
</dbReference>
<sequence length="186" mass="20769">MCLSTPRYIISRYILLEDCRRTLSDRVLHHAALHVVASAPEAASDTPFPPFPSSAMYAVHVTLVKAVDLPSADFNGKSDPYVVFQLANTTHKSSMIPANLNPEWDPEETFAFIADDPKTAVLEVNVFDHDRISKDDKIGFCHVPLASLLDKPESEVLMYELEVPAGFAKQKRKSAIMLEIKLEKED</sequence>
<dbReference type="VEuPathDB" id="FungiDB:PC110_g4125"/>
<accession>A0A8T0ZJE7</accession>
<protein>
    <recommendedName>
        <fullName evidence="3">C2 domain-containing protein</fullName>
    </recommendedName>
</protein>
<reference evidence="4" key="1">
    <citation type="submission" date="2018-10" db="EMBL/GenBank/DDBJ databases">
        <title>Effector identification in a new, highly contiguous assembly of the strawberry crown rot pathogen Phytophthora cactorum.</title>
        <authorList>
            <person name="Armitage A.D."/>
            <person name="Nellist C.F."/>
            <person name="Bates H."/>
            <person name="Vickerstaff R.J."/>
            <person name="Harrison R.J."/>
        </authorList>
    </citation>
    <scope>NUCLEOTIDE SEQUENCE</scope>
    <source>
        <strain evidence="4">15-7</strain>
        <strain evidence="5">4032</strain>
    </source>
</reference>
<dbReference type="InterPro" id="IPR035892">
    <property type="entry name" value="C2_domain_sf"/>
</dbReference>
<evidence type="ECO:0000313" key="5">
    <source>
        <dbReference type="EMBL" id="KAG2935135.1"/>
    </source>
</evidence>
<keyword evidence="2" id="KW-0106">Calcium</keyword>
<proteinExistence type="predicted"/>
<dbReference type="AlphaFoldDB" id="A0A8T0ZJE7"/>
<dbReference type="PROSITE" id="PS50004">
    <property type="entry name" value="C2"/>
    <property type="match status" value="1"/>
</dbReference>
<evidence type="ECO:0000259" key="3">
    <source>
        <dbReference type="PROSITE" id="PS50004"/>
    </source>
</evidence>
<dbReference type="PRINTS" id="PR00360">
    <property type="entry name" value="C2DOMAIN"/>
</dbReference>
<dbReference type="SUPFAM" id="SSF49562">
    <property type="entry name" value="C2 domain (Calcium/lipid-binding domain, CaLB)"/>
    <property type="match status" value="1"/>
</dbReference>
<dbReference type="InterPro" id="IPR000008">
    <property type="entry name" value="C2_dom"/>
</dbReference>
<keyword evidence="1" id="KW-0479">Metal-binding</keyword>
<evidence type="ECO:0000256" key="2">
    <source>
        <dbReference type="ARBA" id="ARBA00022837"/>
    </source>
</evidence>
<dbReference type="PANTHER" id="PTHR45911:SF7">
    <property type="entry name" value="C2 DOMAIN-CONTAINING PROTEIN"/>
    <property type="match status" value="1"/>
</dbReference>
<dbReference type="PANTHER" id="PTHR45911">
    <property type="entry name" value="C2 DOMAIN-CONTAINING PROTEIN"/>
    <property type="match status" value="1"/>
</dbReference>
<gene>
    <name evidence="4" type="ORF">PC113_g5781</name>
    <name evidence="5" type="ORF">PC115_g4964</name>
</gene>